<dbReference type="EMBL" id="CP058909">
    <property type="protein sequence ID" value="QLH80298.1"/>
    <property type="molecule type" value="Genomic_DNA"/>
</dbReference>
<dbReference type="Proteomes" id="UP000509346">
    <property type="component" value="Chromosome"/>
</dbReference>
<keyword evidence="3" id="KW-1185">Reference proteome</keyword>
<dbReference type="SUPFAM" id="SSF142433">
    <property type="entry name" value="CinA-like"/>
    <property type="match status" value="1"/>
</dbReference>
<evidence type="ECO:0000313" key="2">
    <source>
        <dbReference type="EMBL" id="QLH80298.1"/>
    </source>
</evidence>
<dbReference type="Pfam" id="PF02464">
    <property type="entry name" value="CinA"/>
    <property type="match status" value="1"/>
</dbReference>
<organism evidence="2 3">
    <name type="scientific">Halosimplex pelagicum</name>
    <dbReference type="NCBI Taxonomy" id="869886"/>
    <lineage>
        <taxon>Archaea</taxon>
        <taxon>Methanobacteriati</taxon>
        <taxon>Methanobacteriota</taxon>
        <taxon>Stenosarchaea group</taxon>
        <taxon>Halobacteria</taxon>
        <taxon>Halobacteriales</taxon>
        <taxon>Haloarculaceae</taxon>
        <taxon>Halosimplex</taxon>
    </lineage>
</organism>
<dbReference type="NCBIfam" id="TIGR00199">
    <property type="entry name" value="PncC_domain"/>
    <property type="match status" value="1"/>
</dbReference>
<dbReference type="InterPro" id="IPR036653">
    <property type="entry name" value="CinA-like_C"/>
</dbReference>
<dbReference type="OrthoDB" id="305448at2157"/>
<dbReference type="InterPro" id="IPR008136">
    <property type="entry name" value="CinA_C"/>
</dbReference>
<sequence>MREFSEDPPVEQRVGDLLAERAETLAVAETATGGLVGALLTGPPGASDFLDRVVVPYDYDALRATLAVPRETLDEHGAVSEPVTRDLARAARDTADATWGVATAGVAGPDGGTEDKPVGTGFVGVAYAAPWESGDSTTRVSRYEFDGGRTAVRERLARRALRDLETAVSSRAD</sequence>
<dbReference type="AlphaFoldDB" id="A0A7D5P925"/>
<reference evidence="2 3" key="1">
    <citation type="submission" date="2020-07" db="EMBL/GenBank/DDBJ databases">
        <title>Halosimplex litoreum sp. nov. and Halosimplex rubrum sp. nov., isolated from different salt environments.</title>
        <authorList>
            <person name="Cui H."/>
        </authorList>
    </citation>
    <scope>NUCLEOTIDE SEQUENCE [LARGE SCALE GENOMIC DNA]</scope>
    <source>
        <strain evidence="2 3">R2</strain>
    </source>
</reference>
<dbReference type="GeneID" id="56081135"/>
<name>A0A7D5P925_9EURY</name>
<dbReference type="KEGG" id="hpel:HZS54_01060"/>
<protein>
    <submittedName>
        <fullName evidence="2">CinA family protein</fullName>
    </submittedName>
</protein>
<gene>
    <name evidence="2" type="ORF">HZS54_01060</name>
</gene>
<dbReference type="RefSeq" id="WP_179920129.1">
    <property type="nucleotide sequence ID" value="NZ_CP058909.1"/>
</dbReference>
<proteinExistence type="predicted"/>
<evidence type="ECO:0000259" key="1">
    <source>
        <dbReference type="Pfam" id="PF02464"/>
    </source>
</evidence>
<accession>A0A7D5P925</accession>
<evidence type="ECO:0000313" key="3">
    <source>
        <dbReference type="Proteomes" id="UP000509346"/>
    </source>
</evidence>
<feature type="domain" description="CinA C-terminal" evidence="1">
    <location>
        <begin position="10"/>
        <end position="166"/>
    </location>
</feature>
<dbReference type="Gene3D" id="3.90.950.20">
    <property type="entry name" value="CinA-like"/>
    <property type="match status" value="1"/>
</dbReference>